<evidence type="ECO:0000256" key="1">
    <source>
        <dbReference type="ARBA" id="ARBA00004236"/>
    </source>
</evidence>
<proteinExistence type="predicted"/>
<dbReference type="NCBIfam" id="TIGR04183">
    <property type="entry name" value="Por_Secre_tail"/>
    <property type="match status" value="1"/>
</dbReference>
<organism evidence="7 8">
    <name type="scientific">Aquimarina rubra</name>
    <dbReference type="NCBI Taxonomy" id="1920033"/>
    <lineage>
        <taxon>Bacteria</taxon>
        <taxon>Pseudomonadati</taxon>
        <taxon>Bacteroidota</taxon>
        <taxon>Flavobacteriia</taxon>
        <taxon>Flavobacteriales</taxon>
        <taxon>Flavobacteriaceae</taxon>
        <taxon>Aquimarina</taxon>
    </lineage>
</organism>
<dbReference type="PANTHER" id="PTHR46769:SF2">
    <property type="entry name" value="FIBROCYSTIN-L ISOFORM 2 PRECURSOR-RELATED"/>
    <property type="match status" value="1"/>
</dbReference>
<keyword evidence="4" id="KW-0325">Glycoprotein</keyword>
<keyword evidence="2" id="KW-1003">Cell membrane</keyword>
<comment type="caution">
    <text evidence="7">The sequence shown here is derived from an EMBL/GenBank/DDBJ whole genome shotgun (WGS) entry which is preliminary data.</text>
</comment>
<keyword evidence="8" id="KW-1185">Reference proteome</keyword>
<dbReference type="Pfam" id="PF18962">
    <property type="entry name" value="Por_Secre_tail"/>
    <property type="match status" value="1"/>
</dbReference>
<dbReference type="Proteomes" id="UP001597319">
    <property type="component" value="Unassembled WGS sequence"/>
</dbReference>
<dbReference type="RefSeq" id="WP_378295303.1">
    <property type="nucleotide sequence ID" value="NZ_JBHULE010000035.1"/>
</dbReference>
<feature type="region of interest" description="Disordered" evidence="5">
    <location>
        <begin position="374"/>
        <end position="396"/>
    </location>
</feature>
<dbReference type="InterPro" id="IPR026444">
    <property type="entry name" value="Secre_tail"/>
</dbReference>
<evidence type="ECO:0000313" key="7">
    <source>
        <dbReference type="EMBL" id="MFD2565492.1"/>
    </source>
</evidence>
<reference evidence="8" key="1">
    <citation type="journal article" date="2019" name="Int. J. Syst. Evol. Microbiol.">
        <title>The Global Catalogue of Microorganisms (GCM) 10K type strain sequencing project: providing services to taxonomists for standard genome sequencing and annotation.</title>
        <authorList>
            <consortium name="The Broad Institute Genomics Platform"/>
            <consortium name="The Broad Institute Genome Sequencing Center for Infectious Disease"/>
            <person name="Wu L."/>
            <person name="Ma J."/>
        </authorList>
    </citation>
    <scope>NUCLEOTIDE SEQUENCE [LARGE SCALE GENOMIC DNA]</scope>
    <source>
        <strain evidence="8">KCTC 52274</strain>
    </source>
</reference>
<dbReference type="PROSITE" id="PS51484">
    <property type="entry name" value="G8"/>
    <property type="match status" value="1"/>
</dbReference>
<keyword evidence="2" id="KW-0472">Membrane</keyword>
<dbReference type="Pfam" id="PF24606">
    <property type="entry name" value="CEMIP_beta-hel"/>
    <property type="match status" value="1"/>
</dbReference>
<name>A0ABW5LQ28_9FLAO</name>
<evidence type="ECO:0000313" key="8">
    <source>
        <dbReference type="Proteomes" id="UP001597319"/>
    </source>
</evidence>
<feature type="domain" description="G8" evidence="6">
    <location>
        <begin position="104"/>
        <end position="224"/>
    </location>
</feature>
<keyword evidence="3" id="KW-0732">Signal</keyword>
<evidence type="ECO:0000256" key="2">
    <source>
        <dbReference type="ARBA" id="ARBA00022475"/>
    </source>
</evidence>
<evidence type="ECO:0000259" key="6">
    <source>
        <dbReference type="PROSITE" id="PS51484"/>
    </source>
</evidence>
<dbReference type="EMBL" id="JBHULE010000035">
    <property type="protein sequence ID" value="MFD2565492.1"/>
    <property type="molecule type" value="Genomic_DNA"/>
</dbReference>
<sequence>MKTSLLFLRTTLLGCSLFLFVLCLPINAYSLNSTNSINNTIKSDSEKVSFWDRITEYFTDIIDFDQVNSSKNFTKVTSNFDCAPPPLAINQVSATTSGKWNNPATWGGQLPGDGDMVIIPAGITVNVIRRESARLQYIEVYGTLNMNKRRNTRLLVETLKVQAGGALRIGTSTAPVKSNRTTEIVFLDNGAITNPTLSNRGLIVEGTCQIFGQTKSPFVNAGDARAGDRSIQIYNSVGTEWQAGDEIVIPATTFNPGRLRLNLAGNELRESQKPTRAQIAEAFTDEKVTITGIEGNTITFEPALKFDHVRPKSSLPFHVANVSRNVIFRSESSDSSRRGHTMFMKGSNVTIRGARFYQLGRTDKRIPLDDFQVAGRNTSGASRGQARRKTNPSTIKNNRGRYAVHFHRNGVNENDVNKALATVSYCVVEDTPGWGFVNHSSHVDFNNNVAFNFTGAGFVTEIGDELGTFNNNMAIQGHGNGELRERRLGFKMNSRLPVINDFGFGGDGFWFQGPAVRATNNIAASCNGSGMIWFTTGGVQDALIQNQWTYSTFVGIRESIARKVYAGFGSSIRPREIVRGYENEPERMYVLVDFPMLECDNNVSYASHIGLNIRFNNAVANKFYEQGPYLRYFNSNNVSRTRQFVSNQIVWNNFMAISASYTSNTQFNNMEVYNAQRRRYGDDYNVMDFGLQGEHSNGLVFNNLELAGYGLAGIFQRRASKINDPSDVQNVARELVRLHLQRRTCDLVQITSENWRNDNTLRINFSSDDKQEQVAVRYKAANSLHWTYKSVKTTNSYAQINGLDGDQSYQYQVLRGCNNAVSPKWSDTRTADSYRNRRNDIDKVAAMSIFPNPATTVIYLDVDEADANQIRRVLFYNLNGQKVESMMKDSGLDMSEINVSNLSEGLYLLEVLFDTGDKTTKKILIKR</sequence>
<dbReference type="InterPro" id="IPR055401">
    <property type="entry name" value="CEMIP_beta-hel_dom"/>
</dbReference>
<dbReference type="InterPro" id="IPR052387">
    <property type="entry name" value="Fibrocystin"/>
</dbReference>
<dbReference type="PANTHER" id="PTHR46769">
    <property type="entry name" value="POLYCYSTIC KIDNEY AND HEPATIC DISEASE 1 (AUTOSOMAL RECESSIVE)-LIKE 1"/>
    <property type="match status" value="1"/>
</dbReference>
<dbReference type="InterPro" id="IPR019316">
    <property type="entry name" value="G8_domain"/>
</dbReference>
<gene>
    <name evidence="7" type="ORF">ACFSR1_22625</name>
</gene>
<protein>
    <submittedName>
        <fullName evidence="7">G8 domain-containing protein</fullName>
    </submittedName>
</protein>
<evidence type="ECO:0000256" key="5">
    <source>
        <dbReference type="SAM" id="MobiDB-lite"/>
    </source>
</evidence>
<dbReference type="Pfam" id="PF10162">
    <property type="entry name" value="G8"/>
    <property type="match status" value="1"/>
</dbReference>
<comment type="subcellular location">
    <subcellularLocation>
        <location evidence="1">Cell membrane</location>
    </subcellularLocation>
</comment>
<dbReference type="InterPro" id="IPR011050">
    <property type="entry name" value="Pectin_lyase_fold/virulence"/>
</dbReference>
<dbReference type="SUPFAM" id="SSF51126">
    <property type="entry name" value="Pectin lyase-like"/>
    <property type="match status" value="1"/>
</dbReference>
<accession>A0ABW5LQ28</accession>
<evidence type="ECO:0000256" key="4">
    <source>
        <dbReference type="ARBA" id="ARBA00023180"/>
    </source>
</evidence>
<dbReference type="SMART" id="SM01225">
    <property type="entry name" value="G8"/>
    <property type="match status" value="1"/>
</dbReference>
<evidence type="ECO:0000256" key="3">
    <source>
        <dbReference type="ARBA" id="ARBA00022729"/>
    </source>
</evidence>